<keyword evidence="2 5" id="KW-0489">Methyltransferase</keyword>
<evidence type="ECO:0000256" key="3">
    <source>
        <dbReference type="ARBA" id="ARBA00022679"/>
    </source>
</evidence>
<accession>A0A328P946</accession>
<comment type="similarity">
    <text evidence="5">Belongs to the methyltransferase superfamily. Archaeal-type CbiT family.</text>
</comment>
<reference evidence="7 8" key="1">
    <citation type="submission" date="2018-06" db="EMBL/GenBank/DDBJ databases">
        <title>Draft genome sequence of hyperthermophilic methanogen Methanothermobacter tenebrarum sp. MCM-B 1447.</title>
        <authorList>
            <person name="Pore S.D."/>
            <person name="Dagar S."/>
            <person name="Dhakephalkar P.K."/>
        </authorList>
    </citation>
    <scope>NUCLEOTIDE SEQUENCE [LARGE SCALE GENOMIC DNA]</scope>
    <source>
        <strain evidence="7 8">MCM B 1447</strain>
    </source>
</reference>
<feature type="domain" description="Methyltransferase" evidence="6">
    <location>
        <begin position="33"/>
        <end position="140"/>
    </location>
</feature>
<dbReference type="HAMAP" id="MF_00786">
    <property type="entry name" value="CbiT"/>
    <property type="match status" value="1"/>
</dbReference>
<dbReference type="Proteomes" id="UP000249782">
    <property type="component" value="Unassembled WGS sequence"/>
</dbReference>
<evidence type="ECO:0000256" key="5">
    <source>
        <dbReference type="HAMAP-Rule" id="MF_00786"/>
    </source>
</evidence>
<organism evidence="7 8">
    <name type="scientific">Methanothermobacter tenebrarum</name>
    <dbReference type="NCBI Taxonomy" id="680118"/>
    <lineage>
        <taxon>Archaea</taxon>
        <taxon>Methanobacteriati</taxon>
        <taxon>Methanobacteriota</taxon>
        <taxon>Methanomada group</taxon>
        <taxon>Methanobacteria</taxon>
        <taxon>Methanobacteriales</taxon>
        <taxon>Methanobacteriaceae</taxon>
        <taxon>Methanothermobacter</taxon>
    </lineage>
</organism>
<protein>
    <recommendedName>
        <fullName evidence="5">Probable cobalt-precorrin-6B C(15)-methyltransferase (decarboxylating)</fullName>
        <ecNumber evidence="5">2.1.1.196</ecNumber>
    </recommendedName>
</protein>
<evidence type="ECO:0000313" key="7">
    <source>
        <dbReference type="EMBL" id="RAO79037.1"/>
    </source>
</evidence>
<comment type="pathway">
    <text evidence="5">Cofactor biosynthesis; adenosylcobalamin biosynthesis; cob(II)yrinate a,c-diamide from sirohydrochlorin (anaerobic route): step 8/10.</text>
</comment>
<gene>
    <name evidence="5 7" type="primary">cbiT</name>
    <name evidence="7" type="ORF">DPC56_05205</name>
</gene>
<feature type="binding site" evidence="5">
    <location>
        <position position="62"/>
    </location>
    <ligand>
        <name>S-adenosyl-L-methionine</name>
        <dbReference type="ChEBI" id="CHEBI:59789"/>
    </ligand>
</feature>
<dbReference type="InterPro" id="IPR050714">
    <property type="entry name" value="Cobalamin_biosynth_MTase"/>
</dbReference>
<comment type="function">
    <text evidence="5">Catalyzes the methylation of C-15 in cobalt-precorrin-6B followed by the decarboxylation of C-12 to form cobalt-precorrin-7.</text>
</comment>
<dbReference type="OrthoDB" id="6027at2157"/>
<name>A0A328P946_9EURY</name>
<dbReference type="Pfam" id="PF13847">
    <property type="entry name" value="Methyltransf_31"/>
    <property type="match status" value="1"/>
</dbReference>
<comment type="catalytic activity">
    <reaction evidence="5">
        <text>Co-precorrin-6B + S-adenosyl-L-methionine = Co-precorrin-7 + S-adenosyl-L-homocysteine + CO2</text>
        <dbReference type="Rhea" id="RHEA:36067"/>
        <dbReference type="ChEBI" id="CHEBI:16526"/>
        <dbReference type="ChEBI" id="CHEBI:57856"/>
        <dbReference type="ChEBI" id="CHEBI:59789"/>
        <dbReference type="ChEBI" id="CHEBI:70791"/>
        <dbReference type="ChEBI" id="CHEBI:72780"/>
        <dbReference type="EC" id="2.1.1.196"/>
    </reaction>
</comment>
<proteinExistence type="inferred from homology"/>
<dbReference type="RefSeq" id="WP_112094014.1">
    <property type="nucleotide sequence ID" value="NZ_QLOE01000005.1"/>
</dbReference>
<dbReference type="GO" id="GO:0008276">
    <property type="term" value="F:protein methyltransferase activity"/>
    <property type="evidence" value="ECO:0007669"/>
    <property type="project" value="InterPro"/>
</dbReference>
<dbReference type="GO" id="GO:0019251">
    <property type="term" value="P:anaerobic cobalamin biosynthetic process"/>
    <property type="evidence" value="ECO:0007669"/>
    <property type="project" value="UniProtKB-UniRule"/>
</dbReference>
<evidence type="ECO:0000256" key="4">
    <source>
        <dbReference type="ARBA" id="ARBA00022691"/>
    </source>
</evidence>
<dbReference type="InterPro" id="IPR025714">
    <property type="entry name" value="Methyltranfer_dom"/>
</dbReference>
<dbReference type="InterPro" id="IPR029063">
    <property type="entry name" value="SAM-dependent_MTases_sf"/>
</dbReference>
<dbReference type="InterPro" id="IPR023475">
    <property type="entry name" value="CbiT"/>
</dbReference>
<dbReference type="GO" id="GO:0032259">
    <property type="term" value="P:methylation"/>
    <property type="evidence" value="ECO:0007669"/>
    <property type="project" value="UniProtKB-KW"/>
</dbReference>
<evidence type="ECO:0000313" key="8">
    <source>
        <dbReference type="Proteomes" id="UP000249782"/>
    </source>
</evidence>
<dbReference type="SUPFAM" id="SSF53335">
    <property type="entry name" value="S-adenosyl-L-methionine-dependent methyltransferases"/>
    <property type="match status" value="1"/>
</dbReference>
<dbReference type="AlphaFoldDB" id="A0A328P946"/>
<dbReference type="UniPathway" id="UPA00148">
    <property type="reaction ID" value="UER00229"/>
</dbReference>
<comment type="caution">
    <text evidence="7">The sequence shown here is derived from an EMBL/GenBank/DDBJ whole genome shotgun (WGS) entry which is preliminary data.</text>
</comment>
<keyword evidence="4 5" id="KW-0949">S-adenosyl-L-methionine</keyword>
<dbReference type="GO" id="GO:0043776">
    <property type="term" value="F:cobalt-precorrin-6B C5-methyltransferase activity"/>
    <property type="evidence" value="ECO:0007669"/>
    <property type="project" value="RHEA"/>
</dbReference>
<evidence type="ECO:0000256" key="2">
    <source>
        <dbReference type="ARBA" id="ARBA00022603"/>
    </source>
</evidence>
<dbReference type="CDD" id="cd02440">
    <property type="entry name" value="AdoMet_MTases"/>
    <property type="match status" value="1"/>
</dbReference>
<evidence type="ECO:0000259" key="6">
    <source>
        <dbReference type="Pfam" id="PF13847"/>
    </source>
</evidence>
<feature type="binding site" evidence="5">
    <location>
        <position position="17"/>
    </location>
    <ligand>
        <name>S-adenosyl-L-methionine</name>
        <dbReference type="ChEBI" id="CHEBI:59789"/>
    </ligand>
</feature>
<dbReference type="EMBL" id="QLOE01000005">
    <property type="protein sequence ID" value="RAO79037.1"/>
    <property type="molecule type" value="Genomic_DNA"/>
</dbReference>
<feature type="binding site" evidence="5">
    <location>
        <begin position="41"/>
        <end position="45"/>
    </location>
    <ligand>
        <name>S-adenosyl-L-methionine</name>
        <dbReference type="ChEBI" id="CHEBI:59789"/>
    </ligand>
</feature>
<keyword evidence="8" id="KW-1185">Reference proteome</keyword>
<keyword evidence="3 5" id="KW-0808">Transferase</keyword>
<dbReference type="EC" id="2.1.1.196" evidence="5"/>
<dbReference type="NCBIfam" id="TIGR02469">
    <property type="entry name" value="CbiT"/>
    <property type="match status" value="1"/>
</dbReference>
<evidence type="ECO:0000256" key="1">
    <source>
        <dbReference type="ARBA" id="ARBA00022573"/>
    </source>
</evidence>
<feature type="binding site" evidence="5">
    <location>
        <position position="91"/>
    </location>
    <ligand>
        <name>S-adenosyl-L-methionine</name>
        <dbReference type="ChEBI" id="CHEBI:59789"/>
    </ligand>
</feature>
<dbReference type="PANTHER" id="PTHR43182">
    <property type="entry name" value="COBALT-PRECORRIN-6B C(15)-METHYLTRANSFERASE (DECARBOXYLATING)"/>
    <property type="match status" value="1"/>
</dbReference>
<dbReference type="Gene3D" id="3.40.50.150">
    <property type="entry name" value="Vaccinia Virus protein VP39"/>
    <property type="match status" value="1"/>
</dbReference>
<dbReference type="PANTHER" id="PTHR43182:SF1">
    <property type="entry name" value="COBALT-PRECORRIN-7 C(5)-METHYLTRANSFERASE"/>
    <property type="match status" value="1"/>
</dbReference>
<dbReference type="InterPro" id="IPR014008">
    <property type="entry name" value="Cbl_synth_MTase_CbiT"/>
</dbReference>
<keyword evidence="1 5" id="KW-0169">Cobalamin biosynthesis</keyword>
<sequence>MIPDEDFIKDDRVPGPTKEEIRCLVLCKADPNGGETVADVGCGTGGFTLEFAKRANRVYAIDKNPQAIKITRENLIKHGLGENVELINDDAEEALKEIGDLDIIVIGGSGGRLSKIIKVGARKLKGHGRIIVTSILLETKIEAIQTFKKLGFEYGIIDVNIARGHPLERGTMMLANNPISIIWGRQR</sequence>